<comment type="caution">
    <text evidence="8">The sequence shown here is derived from an EMBL/GenBank/DDBJ whole genome shotgun (WGS) entry which is preliminary data.</text>
</comment>
<evidence type="ECO:0000256" key="3">
    <source>
        <dbReference type="ARBA" id="ARBA00022525"/>
    </source>
</evidence>
<keyword evidence="4" id="KW-0732">Signal</keyword>
<dbReference type="EMBL" id="JAYMYQ010000011">
    <property type="protein sequence ID" value="KAK7306433.1"/>
    <property type="molecule type" value="Genomic_DNA"/>
</dbReference>
<accession>A0AAN9JY46</accession>
<dbReference type="Gene3D" id="3.40.50.1110">
    <property type="entry name" value="SGNH hydrolase"/>
    <property type="match status" value="1"/>
</dbReference>
<gene>
    <name evidence="8" type="ORF">VNO77_44373</name>
</gene>
<dbReference type="InterPro" id="IPR036514">
    <property type="entry name" value="SGNH_hydro_sf"/>
</dbReference>
<protein>
    <submittedName>
        <fullName evidence="8">Uncharacterized protein</fullName>
    </submittedName>
</protein>
<name>A0AAN9JY46_CANGL</name>
<dbReference type="Pfam" id="PF00657">
    <property type="entry name" value="Lipase_GDSL"/>
    <property type="match status" value="1"/>
</dbReference>
<organism evidence="8 9">
    <name type="scientific">Canavalia gladiata</name>
    <name type="common">Sword bean</name>
    <name type="synonym">Dolichos gladiatus</name>
    <dbReference type="NCBI Taxonomy" id="3824"/>
    <lineage>
        <taxon>Eukaryota</taxon>
        <taxon>Viridiplantae</taxon>
        <taxon>Streptophyta</taxon>
        <taxon>Embryophyta</taxon>
        <taxon>Tracheophyta</taxon>
        <taxon>Spermatophyta</taxon>
        <taxon>Magnoliopsida</taxon>
        <taxon>eudicotyledons</taxon>
        <taxon>Gunneridae</taxon>
        <taxon>Pentapetalae</taxon>
        <taxon>rosids</taxon>
        <taxon>fabids</taxon>
        <taxon>Fabales</taxon>
        <taxon>Fabaceae</taxon>
        <taxon>Papilionoideae</taxon>
        <taxon>50 kb inversion clade</taxon>
        <taxon>NPAAA clade</taxon>
        <taxon>indigoferoid/millettioid clade</taxon>
        <taxon>Phaseoleae</taxon>
        <taxon>Canavalia</taxon>
    </lineage>
</organism>
<dbReference type="SUPFAM" id="SSF52266">
    <property type="entry name" value="SGNH hydrolase"/>
    <property type="match status" value="1"/>
</dbReference>
<keyword evidence="9" id="KW-1185">Reference proteome</keyword>
<sequence>MQHFVYGEPQVPCLFIFGDSLSDNGNNNLLITSAKANYKPYGIDYPDGSTGRSTNNRNSIDIIGQLLGFNKSIPPFVNIVGSDIMKGVNYASSSAGILDESGSNLGARLSLNTQIRNHRITVDRIGIRVGDIEKAKEYINKCLYYMNIGSNDYINNYFLDWSPTRRIYSLEEYTEILIDRYSRSLQDLYEYGARKFVIVGTGFLGCTLQAISTRGTNGSCVEEMNNASFIFNDKLKDLVDQVNSNSSDMKSIFVNMASTTLYEGPRVSNASCCPTMGDGRCVRNQKPCQNRTDYVFWDATHPTDVVNEKIAIISYNASDPNITHPMDINHFVQSG</sequence>
<dbReference type="PANTHER" id="PTHR45650:SF75">
    <property type="entry name" value="GDSL-LIKE LIPASE_ACYLHYDROLASE"/>
    <property type="match status" value="1"/>
</dbReference>
<dbReference type="InterPro" id="IPR035669">
    <property type="entry name" value="SGNH_plant_lipase-like"/>
</dbReference>
<dbReference type="GO" id="GO:0005576">
    <property type="term" value="C:extracellular region"/>
    <property type="evidence" value="ECO:0007669"/>
    <property type="project" value="UniProtKB-SubCell"/>
</dbReference>
<dbReference type="CDD" id="cd01837">
    <property type="entry name" value="SGNH_plant_lipase_like"/>
    <property type="match status" value="1"/>
</dbReference>
<evidence type="ECO:0000256" key="7">
    <source>
        <dbReference type="ARBA" id="ARBA00023098"/>
    </source>
</evidence>
<dbReference type="InterPro" id="IPR001087">
    <property type="entry name" value="GDSL"/>
</dbReference>
<keyword evidence="3" id="KW-0964">Secreted</keyword>
<proteinExistence type="inferred from homology"/>
<dbReference type="AlphaFoldDB" id="A0AAN9JY46"/>
<evidence type="ECO:0000256" key="4">
    <source>
        <dbReference type="ARBA" id="ARBA00022729"/>
    </source>
</evidence>
<evidence type="ECO:0000256" key="1">
    <source>
        <dbReference type="ARBA" id="ARBA00004613"/>
    </source>
</evidence>
<evidence type="ECO:0000313" key="9">
    <source>
        <dbReference type="Proteomes" id="UP001367508"/>
    </source>
</evidence>
<dbReference type="Proteomes" id="UP001367508">
    <property type="component" value="Unassembled WGS sequence"/>
</dbReference>
<comment type="subcellular location">
    <subcellularLocation>
        <location evidence="1">Secreted</location>
    </subcellularLocation>
</comment>
<dbReference type="PANTHER" id="PTHR45650">
    <property type="entry name" value="GDSL-LIKE LIPASE/ACYLHYDROLASE-RELATED"/>
    <property type="match status" value="1"/>
</dbReference>
<evidence type="ECO:0000256" key="6">
    <source>
        <dbReference type="ARBA" id="ARBA00022963"/>
    </source>
</evidence>
<comment type="similarity">
    <text evidence="2">Belongs to the 'GDSL' lipolytic enzyme family.</text>
</comment>
<evidence type="ECO:0000313" key="8">
    <source>
        <dbReference type="EMBL" id="KAK7306433.1"/>
    </source>
</evidence>
<evidence type="ECO:0000256" key="2">
    <source>
        <dbReference type="ARBA" id="ARBA00008668"/>
    </source>
</evidence>
<dbReference type="InterPro" id="IPR051238">
    <property type="entry name" value="GDSL_esterase/lipase"/>
</dbReference>
<keyword evidence="5" id="KW-0378">Hydrolase</keyword>
<keyword evidence="6" id="KW-0442">Lipid degradation</keyword>
<evidence type="ECO:0000256" key="5">
    <source>
        <dbReference type="ARBA" id="ARBA00022801"/>
    </source>
</evidence>
<dbReference type="GO" id="GO:0016042">
    <property type="term" value="P:lipid catabolic process"/>
    <property type="evidence" value="ECO:0007669"/>
    <property type="project" value="UniProtKB-KW"/>
</dbReference>
<keyword evidence="7" id="KW-0443">Lipid metabolism</keyword>
<reference evidence="8 9" key="1">
    <citation type="submission" date="2024-01" db="EMBL/GenBank/DDBJ databases">
        <title>The genomes of 5 underutilized Papilionoideae crops provide insights into root nodulation and disease resistanc.</title>
        <authorList>
            <person name="Jiang F."/>
        </authorList>
    </citation>
    <scope>NUCLEOTIDE SEQUENCE [LARGE SCALE GENOMIC DNA]</scope>
    <source>
        <strain evidence="8">LVBAO_FW01</strain>
        <tissue evidence="8">Leaves</tissue>
    </source>
</reference>
<dbReference type="GO" id="GO:0016788">
    <property type="term" value="F:hydrolase activity, acting on ester bonds"/>
    <property type="evidence" value="ECO:0007669"/>
    <property type="project" value="InterPro"/>
</dbReference>